<dbReference type="Proteomes" id="UP000189674">
    <property type="component" value="Chromosome"/>
</dbReference>
<dbReference type="STRING" id="1936003.STSP2_03283"/>
<dbReference type="EMBL" id="CP019791">
    <property type="protein sequence ID" value="AQT70081.1"/>
    <property type="molecule type" value="Genomic_DNA"/>
</dbReference>
<dbReference type="PROSITE" id="PS51257">
    <property type="entry name" value="PROKAR_LIPOPROTEIN"/>
    <property type="match status" value="1"/>
</dbReference>
<evidence type="ECO:0000313" key="3">
    <source>
        <dbReference type="Proteomes" id="UP000189674"/>
    </source>
</evidence>
<evidence type="ECO:0000313" key="2">
    <source>
        <dbReference type="EMBL" id="AQT70081.1"/>
    </source>
</evidence>
<evidence type="ECO:0000256" key="1">
    <source>
        <dbReference type="SAM" id="SignalP"/>
    </source>
</evidence>
<keyword evidence="1" id="KW-0732">Signal</keyword>
<protein>
    <submittedName>
        <fullName evidence="2">Uncharacterized protein</fullName>
    </submittedName>
</protein>
<feature type="signal peptide" evidence="1">
    <location>
        <begin position="1"/>
        <end position="29"/>
    </location>
</feature>
<organism evidence="2 3">
    <name type="scientific">Anaerohalosphaera lusitana</name>
    <dbReference type="NCBI Taxonomy" id="1936003"/>
    <lineage>
        <taxon>Bacteria</taxon>
        <taxon>Pseudomonadati</taxon>
        <taxon>Planctomycetota</taxon>
        <taxon>Phycisphaerae</taxon>
        <taxon>Sedimentisphaerales</taxon>
        <taxon>Anaerohalosphaeraceae</taxon>
        <taxon>Anaerohalosphaera</taxon>
    </lineage>
</organism>
<sequence precursor="true">MKSSQSNFHAARACIIVCLSLASVGCVLATDNSPQWEKHTLQDGGSIELPKTFSTARVTFEVMKTYKGKEPAYRERLLSAKGVHDTVVCSLKIWRVWAEDADGNVIQKETPNAYLMKLFDSSVKITSSMMKTQRLEPSSFRKVGDRVYYSCSYLGNNGGSRFDQFAFYRKGFVYFINAAYRKVGEDYWTDTIIETVATFAPGDLYNKDSAVSEGIYETESKWTKYDLDGNSRLWLPSDWLCIYRNSKPELNGSADEGFVVGFQTLMNARPHLHEGDTSTLHICRMFARNTTTGKLENFAEDEKKEFEAMMVQGLLEGLSDHNVSIASGPKHITVADLEMVTREYKIGMGSQARTTQIYIFEKEDCLYFIMHGFLEKDAKAWQRAMTEVLEKWEFGVTREDTDEVQIGEVDTDDSEDDVFVYRNNEYHFSLILPKSWTRISQSVLDDFSGLAGGLSGTQVNYIAGFQKGDLTKGHVPHFLVQYVDTKGAPVDMLEEYFESEKTTGELSEAANTVEQNSGGLVSDCGVTILDVDTENHVVTSRSKTKVAGEGYYYGYSLGFIGRRSMVNIHFYSRSRDFTASELKEIKNITSTFSYDMGYDADGQESLR</sequence>
<name>A0A1U9NQ68_9BACT</name>
<keyword evidence="3" id="KW-1185">Reference proteome</keyword>
<proteinExistence type="predicted"/>
<dbReference type="RefSeq" id="WP_146663701.1">
    <property type="nucleotide sequence ID" value="NZ_CP019791.1"/>
</dbReference>
<feature type="chain" id="PRO_5012843870" evidence="1">
    <location>
        <begin position="30"/>
        <end position="607"/>
    </location>
</feature>
<dbReference type="AlphaFoldDB" id="A0A1U9NQ68"/>
<accession>A0A1U9NQ68</accession>
<gene>
    <name evidence="2" type="ORF">STSP2_03283</name>
</gene>
<reference evidence="3" key="1">
    <citation type="submission" date="2017-02" db="EMBL/GenBank/DDBJ databases">
        <title>Comparative genomics and description of representatives of a novel lineage of planctomycetes thriving in anoxic sediments.</title>
        <authorList>
            <person name="Spring S."/>
            <person name="Bunk B."/>
            <person name="Sproer C."/>
        </authorList>
    </citation>
    <scope>NUCLEOTIDE SEQUENCE [LARGE SCALE GENOMIC DNA]</scope>
    <source>
        <strain evidence="3">ST-NAGAB-D1</strain>
    </source>
</reference>
<dbReference type="KEGG" id="alus:STSP2_03283"/>